<name>A0A0J8GW92_9ALTE</name>
<feature type="region of interest" description="Disordered" evidence="1">
    <location>
        <begin position="1"/>
        <end position="21"/>
    </location>
</feature>
<evidence type="ECO:0000256" key="1">
    <source>
        <dbReference type="SAM" id="MobiDB-lite"/>
    </source>
</evidence>
<protein>
    <submittedName>
        <fullName evidence="2">Uncharacterized protein</fullName>
    </submittedName>
</protein>
<evidence type="ECO:0000313" key="2">
    <source>
        <dbReference type="EMBL" id="KMT64963.1"/>
    </source>
</evidence>
<dbReference type="Proteomes" id="UP000037600">
    <property type="component" value="Unassembled WGS sequence"/>
</dbReference>
<reference evidence="2 3" key="1">
    <citation type="submission" date="2015-04" db="EMBL/GenBank/DDBJ databases">
        <title>Draft Genome Sequence of the Novel Agar-Digesting Marine Bacterium Q1.</title>
        <authorList>
            <person name="Li Y."/>
            <person name="Li D."/>
            <person name="Chen G."/>
            <person name="Du Z."/>
        </authorList>
    </citation>
    <scope>NUCLEOTIDE SEQUENCE [LARGE SCALE GENOMIC DNA]</scope>
    <source>
        <strain evidence="2 3">Q1</strain>
    </source>
</reference>
<proteinExistence type="predicted"/>
<keyword evidence="3" id="KW-1185">Reference proteome</keyword>
<dbReference type="RefSeq" id="WP_048692670.1">
    <property type="nucleotide sequence ID" value="NZ_KQ130492.1"/>
</dbReference>
<evidence type="ECO:0000313" key="3">
    <source>
        <dbReference type="Proteomes" id="UP000037600"/>
    </source>
</evidence>
<accession>A0A0J8GW92</accession>
<sequence length="230" mass="26038">MTSTQDELNHKKQLNGSNESTKCEKFDQTLAQLHQQHIQSTASKPELTQDIIAQLKQKHQNQTQLLKWQPWAALTCALLVAIISFDLIQLSTPNRPEQQIQASNIIVSLGSPVTNLDKPDFLKQLEAELNHNQRLSIAINHQLKANLETYSVQDQASQSIYSVVASLSKTQNGWQLTYCHQTQAKIYQNIAALQPKKVNWEELVTNKSVRVFMDESGKLLFVEKDNTSSC</sequence>
<dbReference type="AlphaFoldDB" id="A0A0J8GW92"/>
<dbReference type="EMBL" id="LAZL01000017">
    <property type="protein sequence ID" value="KMT64963.1"/>
    <property type="molecule type" value="Genomic_DNA"/>
</dbReference>
<dbReference type="STRING" id="1513271.XM47_11645"/>
<comment type="caution">
    <text evidence="2">The sequence shown here is derived from an EMBL/GenBank/DDBJ whole genome shotgun (WGS) entry which is preliminary data.</text>
</comment>
<organism evidence="2 3">
    <name type="scientific">Catenovulum maritimum</name>
    <dbReference type="NCBI Taxonomy" id="1513271"/>
    <lineage>
        <taxon>Bacteria</taxon>
        <taxon>Pseudomonadati</taxon>
        <taxon>Pseudomonadota</taxon>
        <taxon>Gammaproteobacteria</taxon>
        <taxon>Alteromonadales</taxon>
        <taxon>Alteromonadaceae</taxon>
        <taxon>Catenovulum</taxon>
    </lineage>
</organism>
<gene>
    <name evidence="2" type="ORF">XM47_11645</name>
</gene>